<evidence type="ECO:0000256" key="4">
    <source>
        <dbReference type="ARBA" id="ARBA00022485"/>
    </source>
</evidence>
<dbReference type="SUPFAM" id="SSF102114">
    <property type="entry name" value="Radical SAM enzymes"/>
    <property type="match status" value="1"/>
</dbReference>
<dbReference type="Pfam" id="PF04055">
    <property type="entry name" value="Radical_SAM"/>
    <property type="match status" value="1"/>
</dbReference>
<keyword evidence="8 13" id="KW-0479">Metal-binding</keyword>
<dbReference type="GO" id="GO:0009102">
    <property type="term" value="P:biotin biosynthetic process"/>
    <property type="evidence" value="ECO:0007669"/>
    <property type="project" value="UniProtKB-UniRule"/>
</dbReference>
<dbReference type="PROSITE" id="PS51918">
    <property type="entry name" value="RADICAL_SAM"/>
    <property type="match status" value="1"/>
</dbReference>
<evidence type="ECO:0000256" key="7">
    <source>
        <dbReference type="ARBA" id="ARBA00022714"/>
    </source>
</evidence>
<accession>E6VQR0</accession>
<dbReference type="SFLD" id="SFLDG01060">
    <property type="entry name" value="BATS_domain_containing"/>
    <property type="match status" value="1"/>
</dbReference>
<dbReference type="InterPro" id="IPR007197">
    <property type="entry name" value="rSAM"/>
</dbReference>
<dbReference type="GO" id="GO:0051537">
    <property type="term" value="F:2 iron, 2 sulfur cluster binding"/>
    <property type="evidence" value="ECO:0007669"/>
    <property type="project" value="UniProtKB-KW"/>
</dbReference>
<comment type="cofactor">
    <cofactor evidence="13">
        <name>[2Fe-2S] cluster</name>
        <dbReference type="ChEBI" id="CHEBI:190135"/>
    </cofactor>
    <text evidence="13">Binds 1 [2Fe-2S] cluster. The cluster is coordinated with 3 cysteines and 1 arginine.</text>
</comment>
<evidence type="ECO:0000313" key="17">
    <source>
        <dbReference type="Proteomes" id="UP000002191"/>
    </source>
</evidence>
<evidence type="ECO:0000256" key="8">
    <source>
        <dbReference type="ARBA" id="ARBA00022723"/>
    </source>
</evidence>
<dbReference type="Proteomes" id="UP000002191">
    <property type="component" value="Chromosome"/>
</dbReference>
<dbReference type="SMART" id="SM00876">
    <property type="entry name" value="BATS"/>
    <property type="match status" value="1"/>
</dbReference>
<evidence type="ECO:0000256" key="3">
    <source>
        <dbReference type="ARBA" id="ARBA00012236"/>
    </source>
</evidence>
<evidence type="ECO:0000256" key="14">
    <source>
        <dbReference type="PIRSR" id="PIRSR001619-1"/>
    </source>
</evidence>
<feature type="domain" description="Radical SAM core" evidence="15">
    <location>
        <begin position="46"/>
        <end position="274"/>
    </location>
</feature>
<dbReference type="SMART" id="SM00729">
    <property type="entry name" value="Elp3"/>
    <property type="match status" value="1"/>
</dbReference>
<evidence type="ECO:0000256" key="6">
    <source>
        <dbReference type="ARBA" id="ARBA00022691"/>
    </source>
</evidence>
<organism evidence="16 17">
    <name type="scientific">Pseudodesulfovibrio aespoeensis (strain ATCC 700646 / DSM 10631 / Aspo-2)</name>
    <name type="common">Desulfovibrio aespoeensis</name>
    <dbReference type="NCBI Taxonomy" id="643562"/>
    <lineage>
        <taxon>Bacteria</taxon>
        <taxon>Pseudomonadati</taxon>
        <taxon>Thermodesulfobacteriota</taxon>
        <taxon>Desulfovibrionia</taxon>
        <taxon>Desulfovibrionales</taxon>
        <taxon>Desulfovibrionaceae</taxon>
    </lineage>
</organism>
<comment type="cofactor">
    <cofactor evidence="14">
        <name>[2Fe-2S] cluster</name>
        <dbReference type="ChEBI" id="CHEBI:190135"/>
    </cofactor>
    <text evidence="14">Binds 1 [2Fe-2S] cluster. The cluster is coordinated with 3 cysteines and 1 arginine.</text>
</comment>
<dbReference type="Gene3D" id="3.20.20.70">
    <property type="entry name" value="Aldolase class I"/>
    <property type="match status" value="1"/>
</dbReference>
<dbReference type="Pfam" id="PF06968">
    <property type="entry name" value="BATS"/>
    <property type="match status" value="1"/>
</dbReference>
<keyword evidence="17" id="KW-1185">Reference proteome</keyword>
<dbReference type="eggNOG" id="COG0502">
    <property type="taxonomic scope" value="Bacteria"/>
</dbReference>
<evidence type="ECO:0000256" key="1">
    <source>
        <dbReference type="ARBA" id="ARBA00004942"/>
    </source>
</evidence>
<dbReference type="InterPro" id="IPR002684">
    <property type="entry name" value="Biotin_synth/BioAB"/>
</dbReference>
<evidence type="ECO:0000256" key="10">
    <source>
        <dbReference type="ARBA" id="ARBA00023004"/>
    </source>
</evidence>
<proteinExistence type="inferred from homology"/>
<dbReference type="GO" id="GO:0051539">
    <property type="term" value="F:4 iron, 4 sulfur cluster binding"/>
    <property type="evidence" value="ECO:0007669"/>
    <property type="project" value="UniProtKB-KW"/>
</dbReference>
<comment type="pathway">
    <text evidence="1 13">Cofactor biosynthesis; biotin biosynthesis; biotin from 7,8-diaminononanoate: step 2/2.</text>
</comment>
<dbReference type="AlphaFoldDB" id="E6VQR0"/>
<dbReference type="InterPro" id="IPR010722">
    <property type="entry name" value="BATS_dom"/>
</dbReference>
<keyword evidence="5 13" id="KW-0808">Transferase</keyword>
<feature type="binding site" evidence="13 14">
    <location>
        <position position="71"/>
    </location>
    <ligand>
        <name>[4Fe-4S] cluster</name>
        <dbReference type="ChEBI" id="CHEBI:49883"/>
        <note>4Fe-4S-S-AdoMet</note>
    </ligand>
</feature>
<evidence type="ECO:0000256" key="11">
    <source>
        <dbReference type="ARBA" id="ARBA00023014"/>
    </source>
</evidence>
<comment type="function">
    <text evidence="13">Catalyzes the conversion of dethiobiotin (DTB) to biotin by the insertion of a sulfur atom into dethiobiotin via a radical-based mechanism.</text>
</comment>
<evidence type="ECO:0000256" key="5">
    <source>
        <dbReference type="ARBA" id="ARBA00022679"/>
    </source>
</evidence>
<dbReference type="GO" id="GO:0005506">
    <property type="term" value="F:iron ion binding"/>
    <property type="evidence" value="ECO:0007669"/>
    <property type="project" value="UniProtKB-UniRule"/>
</dbReference>
<keyword evidence="7 13" id="KW-0001">2Fe-2S</keyword>
<evidence type="ECO:0000313" key="16">
    <source>
        <dbReference type="EMBL" id="ADU61787.1"/>
    </source>
</evidence>
<dbReference type="GO" id="GO:0004076">
    <property type="term" value="F:biotin synthase activity"/>
    <property type="evidence" value="ECO:0007669"/>
    <property type="project" value="UniProtKB-UniRule"/>
</dbReference>
<dbReference type="KEGG" id="das:Daes_0770"/>
<dbReference type="HOGENOM" id="CLU_033172_2_1_7"/>
<dbReference type="InterPro" id="IPR006638">
    <property type="entry name" value="Elp3/MiaA/NifB-like_rSAM"/>
</dbReference>
<feature type="binding site" evidence="13 14">
    <location>
        <position position="68"/>
    </location>
    <ligand>
        <name>[4Fe-4S] cluster</name>
        <dbReference type="ChEBI" id="CHEBI:49883"/>
        <note>4Fe-4S-S-AdoMet</note>
    </ligand>
</feature>
<dbReference type="HAMAP" id="MF_01694">
    <property type="entry name" value="BioB"/>
    <property type="match status" value="1"/>
</dbReference>
<comment type="cofactor">
    <cofactor evidence="13 14">
        <name>[4Fe-4S] cluster</name>
        <dbReference type="ChEBI" id="CHEBI:49883"/>
    </cofactor>
    <text evidence="13 14">Binds 1 [4Fe-4S] cluster. The cluster is coordinated with 3 cysteines and an exchangeable S-adenosyl-L-methionine.</text>
</comment>
<dbReference type="InterPro" id="IPR058240">
    <property type="entry name" value="rSAM_sf"/>
</dbReference>
<dbReference type="InterPro" id="IPR013785">
    <property type="entry name" value="Aldolase_TIM"/>
</dbReference>
<protein>
    <recommendedName>
        <fullName evidence="3 13">Biotin synthase</fullName>
        <ecNumber evidence="3 13">2.8.1.6</ecNumber>
    </recommendedName>
</protein>
<dbReference type="SFLD" id="SFLDG01278">
    <property type="entry name" value="biotin_synthase_like"/>
    <property type="match status" value="1"/>
</dbReference>
<evidence type="ECO:0000256" key="9">
    <source>
        <dbReference type="ARBA" id="ARBA00022756"/>
    </source>
</evidence>
<comment type="catalytic activity">
    <reaction evidence="12 13">
        <text>(4R,5S)-dethiobiotin + (sulfur carrier)-SH + 2 reduced [2Fe-2S]-[ferredoxin] + 2 S-adenosyl-L-methionine = (sulfur carrier)-H + biotin + 2 5'-deoxyadenosine + 2 L-methionine + 2 oxidized [2Fe-2S]-[ferredoxin]</text>
        <dbReference type="Rhea" id="RHEA:22060"/>
        <dbReference type="Rhea" id="RHEA-COMP:10000"/>
        <dbReference type="Rhea" id="RHEA-COMP:10001"/>
        <dbReference type="Rhea" id="RHEA-COMP:14737"/>
        <dbReference type="Rhea" id="RHEA-COMP:14739"/>
        <dbReference type="ChEBI" id="CHEBI:17319"/>
        <dbReference type="ChEBI" id="CHEBI:29917"/>
        <dbReference type="ChEBI" id="CHEBI:33737"/>
        <dbReference type="ChEBI" id="CHEBI:33738"/>
        <dbReference type="ChEBI" id="CHEBI:57586"/>
        <dbReference type="ChEBI" id="CHEBI:57844"/>
        <dbReference type="ChEBI" id="CHEBI:59789"/>
        <dbReference type="ChEBI" id="CHEBI:64428"/>
        <dbReference type="ChEBI" id="CHEBI:149473"/>
        <dbReference type="EC" id="2.8.1.6"/>
    </reaction>
</comment>
<dbReference type="OrthoDB" id="9786826at2"/>
<evidence type="ECO:0000256" key="2">
    <source>
        <dbReference type="ARBA" id="ARBA00010765"/>
    </source>
</evidence>
<dbReference type="PANTHER" id="PTHR22976:SF2">
    <property type="entry name" value="BIOTIN SYNTHASE, MITOCHONDRIAL"/>
    <property type="match status" value="1"/>
</dbReference>
<dbReference type="PIRSF" id="PIRSF001619">
    <property type="entry name" value="Biotin_synth"/>
    <property type="match status" value="1"/>
</dbReference>
<evidence type="ECO:0000256" key="13">
    <source>
        <dbReference type="HAMAP-Rule" id="MF_01694"/>
    </source>
</evidence>
<dbReference type="NCBIfam" id="TIGR00433">
    <property type="entry name" value="bioB"/>
    <property type="match status" value="1"/>
</dbReference>
<dbReference type="CDD" id="cd01335">
    <property type="entry name" value="Radical_SAM"/>
    <property type="match status" value="1"/>
</dbReference>
<gene>
    <name evidence="13" type="primary">bioB</name>
    <name evidence="16" type="ordered locus">Daes_0770</name>
</gene>
<dbReference type="SFLD" id="SFLDS00029">
    <property type="entry name" value="Radical_SAM"/>
    <property type="match status" value="1"/>
</dbReference>
<dbReference type="UniPathway" id="UPA00078">
    <property type="reaction ID" value="UER00162"/>
</dbReference>
<comment type="similarity">
    <text evidence="2 13">Belongs to the radical SAM superfamily. Biotin synthase family.</text>
</comment>
<dbReference type="InterPro" id="IPR024177">
    <property type="entry name" value="Biotin_synthase"/>
</dbReference>
<feature type="binding site" evidence="13 14">
    <location>
        <position position="199"/>
    </location>
    <ligand>
        <name>[2Fe-2S] cluster</name>
        <dbReference type="ChEBI" id="CHEBI:190135"/>
    </ligand>
</feature>
<dbReference type="EC" id="2.8.1.6" evidence="3 13"/>
<keyword evidence="10 13" id="KW-0408">Iron</keyword>
<keyword evidence="9 13" id="KW-0093">Biotin biosynthesis</keyword>
<name>E6VQR0_PSEA9</name>
<dbReference type="EMBL" id="CP002431">
    <property type="protein sequence ID" value="ADU61787.1"/>
    <property type="molecule type" value="Genomic_DNA"/>
</dbReference>
<feature type="binding site" evidence="13 14">
    <location>
        <position position="269"/>
    </location>
    <ligand>
        <name>[2Fe-2S] cluster</name>
        <dbReference type="ChEBI" id="CHEBI:190135"/>
    </ligand>
</feature>
<sequence>MSLNAAYRKVLDGKSLADADIRFLVDLPLDRVPELARLAHALRLARFGDQVGLCAIVNAKSGGCSEDCAFCAQSSRSTADGPRHPLLPARDIAAAGEAARARGASRFGVVASGKTVTARDFEGFVEAVGLVAGLGLAPDLSPGILDRAQLQALQRAGLQGYHHNLETSASFFPSICTSHAYDEDVRAVRAGIQAGLHVCSGGIFGLGESWDDRVELALLLASLGVDSVPINFLQPIPGTPLAGREVLAPLEALKIVGVYRFLLPDAAIRICGGRLPVFGAGDGAGGGRELLASGASGLMIGDYLTVRGGDADRDLADIRALGLRPEPCAMGHMPHPCIMDN</sequence>
<reference evidence="17" key="1">
    <citation type="submission" date="2010-12" db="EMBL/GenBank/DDBJ databases">
        <title>Complete sequence of Desulfovibrio aespoeensis Aspo-2.</title>
        <authorList>
            <consortium name="US DOE Joint Genome Institute"/>
            <person name="Lucas S."/>
            <person name="Copeland A."/>
            <person name="Lapidus A."/>
            <person name="Cheng J.-F."/>
            <person name="Goodwin L."/>
            <person name="Pitluck S."/>
            <person name="Chertkov O."/>
            <person name="Misra M."/>
            <person name="Detter J.C."/>
            <person name="Han C."/>
            <person name="Tapia R."/>
            <person name="Land M."/>
            <person name="Hauser L."/>
            <person name="Kyrpides N."/>
            <person name="Ivanova N."/>
            <person name="Ovchinnikova G."/>
            <person name="Pedersen K."/>
            <person name="Jagevall S."/>
            <person name="Hazen T."/>
            <person name="Woyke T."/>
        </authorList>
    </citation>
    <scope>NUCLEOTIDE SEQUENCE [LARGE SCALE GENOMIC DNA]</scope>
    <source>
        <strain evidence="17">ATCC 700646 / DSM 10631 / Aspo-2</strain>
    </source>
</reference>
<evidence type="ECO:0000259" key="15">
    <source>
        <dbReference type="PROSITE" id="PS51918"/>
    </source>
</evidence>
<keyword evidence="11 13" id="KW-0411">Iron-sulfur</keyword>
<dbReference type="STRING" id="643562.Daes_0770"/>
<comment type="caution">
    <text evidence="13">Lacks conserved residue(s) required for the propagation of feature annotation.</text>
</comment>
<dbReference type="RefSeq" id="WP_013513718.1">
    <property type="nucleotide sequence ID" value="NC_014844.1"/>
</dbReference>
<dbReference type="PANTHER" id="PTHR22976">
    <property type="entry name" value="BIOTIN SYNTHASE"/>
    <property type="match status" value="1"/>
</dbReference>
<feature type="binding site" evidence="13 14">
    <location>
        <position position="64"/>
    </location>
    <ligand>
        <name>[4Fe-4S] cluster</name>
        <dbReference type="ChEBI" id="CHEBI:49883"/>
        <note>4Fe-4S-S-AdoMet</note>
    </ligand>
</feature>
<comment type="subunit">
    <text evidence="13">Homodimer.</text>
</comment>
<reference evidence="16 17" key="2">
    <citation type="journal article" date="2014" name="Genome Announc.">
        <title>Complete Genome Sequence of the Subsurface, Mesophilic Sulfate-Reducing Bacterium Desulfovibrio aespoeensis Aspo-2.</title>
        <authorList>
            <person name="Pedersen K."/>
            <person name="Bengtsson A."/>
            <person name="Edlund J."/>
            <person name="Rabe L."/>
            <person name="Hazen T."/>
            <person name="Chakraborty R."/>
            <person name="Goodwin L."/>
            <person name="Shapiro N."/>
        </authorList>
    </citation>
    <scope>NUCLEOTIDE SEQUENCE [LARGE SCALE GENOMIC DNA]</scope>
    <source>
        <strain evidence="17">ATCC 700646 / DSM 10631 / Aspo-2</strain>
    </source>
</reference>
<keyword evidence="4 13" id="KW-0004">4Fe-4S</keyword>
<evidence type="ECO:0000256" key="12">
    <source>
        <dbReference type="ARBA" id="ARBA00051157"/>
    </source>
</evidence>
<keyword evidence="6 13" id="KW-0949">S-adenosyl-L-methionine</keyword>